<keyword evidence="1" id="KW-0812">Transmembrane</keyword>
<dbReference type="Pfam" id="PF13399">
    <property type="entry name" value="LytR_C"/>
    <property type="match status" value="1"/>
</dbReference>
<evidence type="ECO:0000313" key="3">
    <source>
        <dbReference type="EMBL" id="KKR82176.1"/>
    </source>
</evidence>
<organism evidence="3 4">
    <name type="scientific">Candidatus Daviesbacteria bacterium GW2011_GWA2_40_9</name>
    <dbReference type="NCBI Taxonomy" id="1618424"/>
    <lineage>
        <taxon>Bacteria</taxon>
        <taxon>Candidatus Daviesiibacteriota</taxon>
    </lineage>
</organism>
<protein>
    <recommendedName>
        <fullName evidence="2">LytR/CpsA/Psr regulator C-terminal domain-containing protein</fullName>
    </recommendedName>
</protein>
<keyword evidence="1" id="KW-0472">Membrane</keyword>
<dbReference type="EMBL" id="LCAB01000017">
    <property type="protein sequence ID" value="KKR82176.1"/>
    <property type="molecule type" value="Genomic_DNA"/>
</dbReference>
<reference evidence="3 4" key="1">
    <citation type="journal article" date="2015" name="Nature">
        <title>rRNA introns, odd ribosomes, and small enigmatic genomes across a large radiation of phyla.</title>
        <authorList>
            <person name="Brown C.T."/>
            <person name="Hug L.A."/>
            <person name="Thomas B.C."/>
            <person name="Sharon I."/>
            <person name="Castelle C.J."/>
            <person name="Singh A."/>
            <person name="Wilkins M.J."/>
            <person name="Williams K.H."/>
            <person name="Banfield J.F."/>
        </authorList>
    </citation>
    <scope>NUCLEOTIDE SEQUENCE [LARGE SCALE GENOMIC DNA]</scope>
</reference>
<feature type="transmembrane region" description="Helical" evidence="1">
    <location>
        <begin position="212"/>
        <end position="232"/>
    </location>
</feature>
<evidence type="ECO:0000256" key="1">
    <source>
        <dbReference type="SAM" id="Phobius"/>
    </source>
</evidence>
<dbReference type="AlphaFoldDB" id="A0A0G0U4T2"/>
<accession>A0A0G0U4T2</accession>
<keyword evidence="1" id="KW-1133">Transmembrane helix</keyword>
<name>A0A0G0U4T2_9BACT</name>
<dbReference type="Gene3D" id="3.30.70.2390">
    <property type="match status" value="1"/>
</dbReference>
<evidence type="ECO:0000259" key="2">
    <source>
        <dbReference type="Pfam" id="PF13399"/>
    </source>
</evidence>
<evidence type="ECO:0000313" key="4">
    <source>
        <dbReference type="Proteomes" id="UP000034601"/>
    </source>
</evidence>
<sequence length="362" mass="40086">MFSFDSLKTIFYLKDKSLLIYSDKLSDGFIKWDFPPRLVENLEIQDQTAFTDQLTAWISGAKLGKQKALIVLSEEVLFSKTLSSDDRNTASSVESFLNEIPFDSEKVAKIYFSADSGIVLAATNKELYQTVIGALEKLGWEIAAVVPSLIWGQLGETLDPPRILQKPDLLKSNNFLTPPDFNNLLAQTETKEEAAGEKIAQIEAKKGSTSKIIWWVTLVITLILAGILGVTLRENFLKSSAKKTAAPAAVFSPTPFFTVTPTPLIEVSKEDLKVEVLNGTGIPGQAVGVKELLQKLGFVKFEVGNTEEKVTEAVVIFSNRVSQDIQDEVLEELQKTFTKVWTRTGEIEADIQVTTGKYLQKE</sequence>
<proteinExistence type="predicted"/>
<comment type="caution">
    <text evidence="3">The sequence shown here is derived from an EMBL/GenBank/DDBJ whole genome shotgun (WGS) entry which is preliminary data.</text>
</comment>
<gene>
    <name evidence="3" type="ORF">UU29_C0017G0012</name>
</gene>
<dbReference type="Proteomes" id="UP000034601">
    <property type="component" value="Unassembled WGS sequence"/>
</dbReference>
<dbReference type="InterPro" id="IPR027381">
    <property type="entry name" value="LytR/CpsA/Psr_C"/>
</dbReference>
<feature type="domain" description="LytR/CpsA/Psr regulator C-terminal" evidence="2">
    <location>
        <begin position="271"/>
        <end position="337"/>
    </location>
</feature>